<keyword evidence="2" id="KW-1185">Reference proteome</keyword>
<dbReference type="STRING" id="460265.Mnod_4017"/>
<evidence type="ECO:0000313" key="1">
    <source>
        <dbReference type="EMBL" id="ACL58901.1"/>
    </source>
</evidence>
<dbReference type="Proteomes" id="UP000008207">
    <property type="component" value="Chromosome"/>
</dbReference>
<evidence type="ECO:0000313" key="2">
    <source>
        <dbReference type="Proteomes" id="UP000008207"/>
    </source>
</evidence>
<name>B8ITI5_METNO</name>
<dbReference type="KEGG" id="mno:Mnod_4017"/>
<sequence length="69" mass="7393">MMVVGVLGRLVAVTRERRSRPDGCIDLEHLRLPDPLGATLAALAARIERLESGLAVVTATRATEPFDPA</sequence>
<gene>
    <name evidence="1" type="ordered locus">Mnod_4017</name>
</gene>
<protein>
    <submittedName>
        <fullName evidence="1">Serine O-acetyltransferase</fullName>
    </submittedName>
</protein>
<keyword evidence="1" id="KW-0808">Transferase</keyword>
<accession>B8ITI5</accession>
<dbReference type="AlphaFoldDB" id="B8ITI5"/>
<reference evidence="1 2" key="1">
    <citation type="submission" date="2009-01" db="EMBL/GenBank/DDBJ databases">
        <title>Complete sequence of chromosome of Methylobacterium nodulans ORS 2060.</title>
        <authorList>
            <consortium name="US DOE Joint Genome Institute"/>
            <person name="Lucas S."/>
            <person name="Copeland A."/>
            <person name="Lapidus A."/>
            <person name="Glavina del Rio T."/>
            <person name="Dalin E."/>
            <person name="Tice H."/>
            <person name="Bruce D."/>
            <person name="Goodwin L."/>
            <person name="Pitluck S."/>
            <person name="Sims D."/>
            <person name="Brettin T."/>
            <person name="Detter J.C."/>
            <person name="Han C."/>
            <person name="Larimer F."/>
            <person name="Land M."/>
            <person name="Hauser L."/>
            <person name="Kyrpides N."/>
            <person name="Ivanova N."/>
            <person name="Marx C.J."/>
            <person name="Richardson P."/>
        </authorList>
    </citation>
    <scope>NUCLEOTIDE SEQUENCE [LARGE SCALE GENOMIC DNA]</scope>
    <source>
        <strain evidence="2">LMG 21967 / CNCM I-2342 / ORS 2060</strain>
    </source>
</reference>
<dbReference type="GO" id="GO:0016740">
    <property type="term" value="F:transferase activity"/>
    <property type="evidence" value="ECO:0007669"/>
    <property type="project" value="UniProtKB-KW"/>
</dbReference>
<organism evidence="1 2">
    <name type="scientific">Methylobacterium nodulans (strain LMG 21967 / CNCM I-2342 / ORS 2060)</name>
    <dbReference type="NCBI Taxonomy" id="460265"/>
    <lineage>
        <taxon>Bacteria</taxon>
        <taxon>Pseudomonadati</taxon>
        <taxon>Pseudomonadota</taxon>
        <taxon>Alphaproteobacteria</taxon>
        <taxon>Hyphomicrobiales</taxon>
        <taxon>Methylobacteriaceae</taxon>
        <taxon>Methylobacterium</taxon>
    </lineage>
</organism>
<dbReference type="HOGENOM" id="CLU_2771162_0_0_5"/>
<proteinExistence type="predicted"/>
<dbReference type="EMBL" id="CP001349">
    <property type="protein sequence ID" value="ACL58901.1"/>
    <property type="molecule type" value="Genomic_DNA"/>
</dbReference>